<name>A0AAV9GX29_9PEZI</name>
<comment type="caution">
    <text evidence="2">The sequence shown here is derived from an EMBL/GenBank/DDBJ whole genome shotgun (WGS) entry which is preliminary data.</text>
</comment>
<feature type="transmembrane region" description="Helical" evidence="1">
    <location>
        <begin position="34"/>
        <end position="55"/>
    </location>
</feature>
<keyword evidence="1" id="KW-0472">Membrane</keyword>
<evidence type="ECO:0000313" key="3">
    <source>
        <dbReference type="Proteomes" id="UP001321760"/>
    </source>
</evidence>
<reference evidence="2" key="1">
    <citation type="journal article" date="2023" name="Mol. Phylogenet. Evol.">
        <title>Genome-scale phylogeny and comparative genomics of the fungal order Sordariales.</title>
        <authorList>
            <person name="Hensen N."/>
            <person name="Bonometti L."/>
            <person name="Westerberg I."/>
            <person name="Brannstrom I.O."/>
            <person name="Guillou S."/>
            <person name="Cros-Aarteil S."/>
            <person name="Calhoun S."/>
            <person name="Haridas S."/>
            <person name="Kuo A."/>
            <person name="Mondo S."/>
            <person name="Pangilinan J."/>
            <person name="Riley R."/>
            <person name="LaButti K."/>
            <person name="Andreopoulos B."/>
            <person name="Lipzen A."/>
            <person name="Chen C."/>
            <person name="Yan M."/>
            <person name="Daum C."/>
            <person name="Ng V."/>
            <person name="Clum A."/>
            <person name="Steindorff A."/>
            <person name="Ohm R.A."/>
            <person name="Martin F."/>
            <person name="Silar P."/>
            <person name="Natvig D.O."/>
            <person name="Lalanne C."/>
            <person name="Gautier V."/>
            <person name="Ament-Velasquez S.L."/>
            <person name="Kruys A."/>
            <person name="Hutchinson M.I."/>
            <person name="Powell A.J."/>
            <person name="Barry K."/>
            <person name="Miller A.N."/>
            <person name="Grigoriev I.V."/>
            <person name="Debuchy R."/>
            <person name="Gladieux P."/>
            <person name="Hiltunen Thoren M."/>
            <person name="Johannesson H."/>
        </authorList>
    </citation>
    <scope>NUCLEOTIDE SEQUENCE</scope>
    <source>
        <strain evidence="2">PSN243</strain>
    </source>
</reference>
<sequence>MIQSIIVCFSCFFPSLCIYCIFFGMLCTYPVRCALVLEAVFSAIEGLFATLHILFD</sequence>
<accession>A0AAV9GX29</accession>
<keyword evidence="1" id="KW-0812">Transmembrane</keyword>
<organism evidence="2 3">
    <name type="scientific">Podospora aff. communis PSN243</name>
    <dbReference type="NCBI Taxonomy" id="3040156"/>
    <lineage>
        <taxon>Eukaryota</taxon>
        <taxon>Fungi</taxon>
        <taxon>Dikarya</taxon>
        <taxon>Ascomycota</taxon>
        <taxon>Pezizomycotina</taxon>
        <taxon>Sordariomycetes</taxon>
        <taxon>Sordariomycetidae</taxon>
        <taxon>Sordariales</taxon>
        <taxon>Podosporaceae</taxon>
        <taxon>Podospora</taxon>
    </lineage>
</organism>
<evidence type="ECO:0000256" key="1">
    <source>
        <dbReference type="SAM" id="Phobius"/>
    </source>
</evidence>
<gene>
    <name evidence="2" type="ORF">QBC34DRAFT_397559</name>
</gene>
<evidence type="ECO:0000313" key="2">
    <source>
        <dbReference type="EMBL" id="KAK4452981.1"/>
    </source>
</evidence>
<reference evidence="2" key="2">
    <citation type="submission" date="2023-05" db="EMBL/GenBank/DDBJ databases">
        <authorList>
            <consortium name="Lawrence Berkeley National Laboratory"/>
            <person name="Steindorff A."/>
            <person name="Hensen N."/>
            <person name="Bonometti L."/>
            <person name="Westerberg I."/>
            <person name="Brannstrom I.O."/>
            <person name="Guillou S."/>
            <person name="Cros-Aarteil S."/>
            <person name="Calhoun S."/>
            <person name="Haridas S."/>
            <person name="Kuo A."/>
            <person name="Mondo S."/>
            <person name="Pangilinan J."/>
            <person name="Riley R."/>
            <person name="Labutti K."/>
            <person name="Andreopoulos B."/>
            <person name="Lipzen A."/>
            <person name="Chen C."/>
            <person name="Yanf M."/>
            <person name="Daum C."/>
            <person name="Ng V."/>
            <person name="Clum A."/>
            <person name="Ohm R."/>
            <person name="Martin F."/>
            <person name="Silar P."/>
            <person name="Natvig D."/>
            <person name="Lalanne C."/>
            <person name="Gautier V."/>
            <person name="Ament-Velasquez S.L."/>
            <person name="Kruys A."/>
            <person name="Hutchinson M.I."/>
            <person name="Powell A.J."/>
            <person name="Barry K."/>
            <person name="Miller A.N."/>
            <person name="Grigoriev I.V."/>
            <person name="Debuchy R."/>
            <person name="Gladieux P."/>
            <person name="Thoren M.H."/>
            <person name="Johannesson H."/>
        </authorList>
    </citation>
    <scope>NUCLEOTIDE SEQUENCE</scope>
    <source>
        <strain evidence="2">PSN243</strain>
    </source>
</reference>
<dbReference type="EMBL" id="MU865922">
    <property type="protein sequence ID" value="KAK4452981.1"/>
    <property type="molecule type" value="Genomic_DNA"/>
</dbReference>
<feature type="transmembrane region" description="Helical" evidence="1">
    <location>
        <begin position="6"/>
        <end position="27"/>
    </location>
</feature>
<proteinExistence type="predicted"/>
<keyword evidence="3" id="KW-1185">Reference proteome</keyword>
<keyword evidence="1" id="KW-1133">Transmembrane helix</keyword>
<dbReference type="Proteomes" id="UP001321760">
    <property type="component" value="Unassembled WGS sequence"/>
</dbReference>
<protein>
    <submittedName>
        <fullName evidence="2">Uncharacterized protein</fullName>
    </submittedName>
</protein>
<dbReference type="AlphaFoldDB" id="A0AAV9GX29"/>